<comment type="catalytic activity">
    <reaction evidence="4">
        <text>oxaloacetate = enol-oxaloacetate</text>
        <dbReference type="Rhea" id="RHEA:16021"/>
        <dbReference type="ChEBI" id="CHEBI:16452"/>
        <dbReference type="ChEBI" id="CHEBI:17479"/>
        <dbReference type="EC" id="5.3.2.2"/>
    </reaction>
    <physiologicalReaction direction="right-to-left" evidence="4">
        <dbReference type="Rhea" id="RHEA:16023"/>
    </physiologicalReaction>
</comment>
<organism evidence="7 8">
    <name type="scientific">Dendroctonus ponderosae</name>
    <name type="common">Mountain pine beetle</name>
    <dbReference type="NCBI Taxonomy" id="77166"/>
    <lineage>
        <taxon>Eukaryota</taxon>
        <taxon>Metazoa</taxon>
        <taxon>Ecdysozoa</taxon>
        <taxon>Arthropoda</taxon>
        <taxon>Hexapoda</taxon>
        <taxon>Insecta</taxon>
        <taxon>Pterygota</taxon>
        <taxon>Neoptera</taxon>
        <taxon>Endopterygota</taxon>
        <taxon>Coleoptera</taxon>
        <taxon>Polyphaga</taxon>
        <taxon>Cucujiformia</taxon>
        <taxon>Curculionidae</taxon>
        <taxon>Scolytinae</taxon>
        <taxon>Dendroctonus</taxon>
    </lineage>
</organism>
<dbReference type="GO" id="GO:0018773">
    <property type="term" value="F:acetylpyruvate hydrolase activity"/>
    <property type="evidence" value="ECO:0007669"/>
    <property type="project" value="TreeGrafter"/>
</dbReference>
<keyword evidence="2" id="KW-0479">Metal-binding</keyword>
<accession>A0AAR5QKG0</accession>
<dbReference type="InterPro" id="IPR036663">
    <property type="entry name" value="Fumarylacetoacetase_C_sf"/>
</dbReference>
<name>A0AAR5QKG0_DENPD</name>
<evidence type="ECO:0000259" key="6">
    <source>
        <dbReference type="Pfam" id="PF01557"/>
    </source>
</evidence>
<dbReference type="RefSeq" id="XP_019773686.1">
    <property type="nucleotide sequence ID" value="XM_019918127.2"/>
</dbReference>
<dbReference type="Gene3D" id="3.90.850.10">
    <property type="entry name" value="Fumarylacetoacetase-like, C-terminal domain"/>
    <property type="match status" value="1"/>
</dbReference>
<dbReference type="KEGG" id="dpa:109546950"/>
<dbReference type="AlphaFoldDB" id="A0AAR5QKG0"/>
<sequence>MVKININLFILNDKADLSMENFVQHGTKCIGVAANYRSLLKVLNRSTPDVPDFFMKPPSSYITEGQKIIIPKGFSVNEEIELGVVIGKHGRKVSECKAMDIVGGYCLALDMTATCRLGLARQTGGSWTLGKGFDTACPVSKFIPKSQIPDPHNVELWCTVNGVEKQRGNTDDLVFNIPFLISYISEYITLEPNDVIITGSPPGMGPVTKGDVIAGGITGGESMKFDVDAE</sequence>
<evidence type="ECO:0000313" key="7">
    <source>
        <dbReference type="EnsemblMetazoa" id="XP_019773686.1"/>
    </source>
</evidence>
<dbReference type="GO" id="GO:0005739">
    <property type="term" value="C:mitochondrion"/>
    <property type="evidence" value="ECO:0007669"/>
    <property type="project" value="TreeGrafter"/>
</dbReference>
<dbReference type="GeneID" id="109546950"/>
<evidence type="ECO:0000256" key="5">
    <source>
        <dbReference type="ARBA" id="ARBA00044973"/>
    </source>
</evidence>
<evidence type="ECO:0000313" key="8">
    <source>
        <dbReference type="Proteomes" id="UP000019118"/>
    </source>
</evidence>
<evidence type="ECO:0000256" key="3">
    <source>
        <dbReference type="ARBA" id="ARBA00042340"/>
    </source>
</evidence>
<reference evidence="7" key="2">
    <citation type="submission" date="2024-08" db="UniProtKB">
        <authorList>
            <consortium name="EnsemblMetazoa"/>
        </authorList>
    </citation>
    <scope>IDENTIFICATION</scope>
</reference>
<feature type="domain" description="Fumarylacetoacetase-like C-terminal" evidence="6">
    <location>
        <begin position="28"/>
        <end position="219"/>
    </location>
</feature>
<dbReference type="InterPro" id="IPR011234">
    <property type="entry name" value="Fumarylacetoacetase-like_C"/>
</dbReference>
<dbReference type="SUPFAM" id="SSF56529">
    <property type="entry name" value="FAH"/>
    <property type="match status" value="1"/>
</dbReference>
<dbReference type="Proteomes" id="UP000019118">
    <property type="component" value="Unassembled WGS sequence"/>
</dbReference>
<dbReference type="PANTHER" id="PTHR11820">
    <property type="entry name" value="ACYLPYRUVASE"/>
    <property type="match status" value="1"/>
</dbReference>
<dbReference type="GO" id="GO:0050163">
    <property type="term" value="F:oxaloacetate tautomerase activity"/>
    <property type="evidence" value="ECO:0007669"/>
    <property type="project" value="UniProtKB-EC"/>
</dbReference>
<comment type="similarity">
    <text evidence="1">Belongs to the FAH family.</text>
</comment>
<dbReference type="Pfam" id="PF01557">
    <property type="entry name" value="FAA_hydrolase"/>
    <property type="match status" value="1"/>
</dbReference>
<evidence type="ECO:0000256" key="2">
    <source>
        <dbReference type="ARBA" id="ARBA00022723"/>
    </source>
</evidence>
<dbReference type="EC" id="5.3.2.2" evidence="5"/>
<dbReference type="EnsemblMetazoa" id="XM_019918127.1">
    <property type="protein sequence ID" value="XP_019773686.1"/>
    <property type="gene ID" value="LOC109546950"/>
</dbReference>
<evidence type="ECO:0000256" key="1">
    <source>
        <dbReference type="ARBA" id="ARBA00010211"/>
    </source>
</evidence>
<proteinExistence type="inferred from homology"/>
<protein>
    <recommendedName>
        <fullName evidence="5">oxaloacetate tautomerase</fullName>
        <ecNumber evidence="5">5.3.2.2</ecNumber>
    </recommendedName>
    <alternativeName>
        <fullName evidence="3">Fumarylacetoacetate hydrolase domain-containing protein 1</fullName>
    </alternativeName>
</protein>
<evidence type="ECO:0000256" key="4">
    <source>
        <dbReference type="ARBA" id="ARBA00044911"/>
    </source>
</evidence>
<dbReference type="PANTHER" id="PTHR11820:SF7">
    <property type="entry name" value="ACYLPYRUVASE FAHD1, MITOCHONDRIAL"/>
    <property type="match status" value="1"/>
</dbReference>
<dbReference type="GO" id="GO:0046872">
    <property type="term" value="F:metal ion binding"/>
    <property type="evidence" value="ECO:0007669"/>
    <property type="project" value="UniProtKB-KW"/>
</dbReference>
<keyword evidence="8" id="KW-1185">Reference proteome</keyword>
<reference evidence="8" key="1">
    <citation type="journal article" date="2013" name="Genome Biol.">
        <title>Draft genome of the mountain pine beetle, Dendroctonus ponderosae Hopkins, a major forest pest.</title>
        <authorList>
            <person name="Keeling C.I."/>
            <person name="Yuen M.M."/>
            <person name="Liao N.Y."/>
            <person name="Docking T.R."/>
            <person name="Chan S.K."/>
            <person name="Taylor G.A."/>
            <person name="Palmquist D.L."/>
            <person name="Jackman S.D."/>
            <person name="Nguyen A."/>
            <person name="Li M."/>
            <person name="Henderson H."/>
            <person name="Janes J.K."/>
            <person name="Zhao Y."/>
            <person name="Pandoh P."/>
            <person name="Moore R."/>
            <person name="Sperling F.A."/>
            <person name="Huber D.P."/>
            <person name="Birol I."/>
            <person name="Jones S.J."/>
            <person name="Bohlmann J."/>
        </authorList>
    </citation>
    <scope>NUCLEOTIDE SEQUENCE</scope>
</reference>